<name>A0A8D8CDC4_CULPI</name>
<dbReference type="EMBL" id="HBUE01118484">
    <property type="protein sequence ID" value="CAG6491338.1"/>
    <property type="molecule type" value="Transcribed_RNA"/>
</dbReference>
<feature type="region of interest" description="Disordered" evidence="1">
    <location>
        <begin position="74"/>
        <end position="96"/>
    </location>
</feature>
<sequence length="123" mass="13633">MLVRAVFHVVCSRLVLNDIGQVLVYLYTRAVGSTRSRARPRRKPTTNRRLKLHTFQMPNKKIKNVSYGYRVAPGSQRQCTRESSPLGSPYPLGGGDDDPSGLVAEQLIGGVFGKELGGFIMNR</sequence>
<organism evidence="2">
    <name type="scientific">Culex pipiens</name>
    <name type="common">House mosquito</name>
    <dbReference type="NCBI Taxonomy" id="7175"/>
    <lineage>
        <taxon>Eukaryota</taxon>
        <taxon>Metazoa</taxon>
        <taxon>Ecdysozoa</taxon>
        <taxon>Arthropoda</taxon>
        <taxon>Hexapoda</taxon>
        <taxon>Insecta</taxon>
        <taxon>Pterygota</taxon>
        <taxon>Neoptera</taxon>
        <taxon>Endopterygota</taxon>
        <taxon>Diptera</taxon>
        <taxon>Nematocera</taxon>
        <taxon>Culicoidea</taxon>
        <taxon>Culicidae</taxon>
        <taxon>Culicinae</taxon>
        <taxon>Culicini</taxon>
        <taxon>Culex</taxon>
        <taxon>Culex</taxon>
    </lineage>
</organism>
<accession>A0A8D8CDC4</accession>
<dbReference type="EMBL" id="HBUE01118489">
    <property type="protein sequence ID" value="CAG6491341.1"/>
    <property type="molecule type" value="Transcribed_RNA"/>
</dbReference>
<dbReference type="AlphaFoldDB" id="A0A8D8CDC4"/>
<reference evidence="2" key="1">
    <citation type="submission" date="2021-05" db="EMBL/GenBank/DDBJ databases">
        <authorList>
            <person name="Alioto T."/>
            <person name="Alioto T."/>
            <person name="Gomez Garrido J."/>
        </authorList>
    </citation>
    <scope>NUCLEOTIDE SEQUENCE</scope>
</reference>
<protein>
    <submittedName>
        <fullName evidence="2">(northern house mosquito) hypothetical protein</fullName>
    </submittedName>
</protein>
<evidence type="ECO:0000256" key="1">
    <source>
        <dbReference type="SAM" id="MobiDB-lite"/>
    </source>
</evidence>
<dbReference type="EMBL" id="HBUE01118488">
    <property type="protein sequence ID" value="CAG6491340.1"/>
    <property type="molecule type" value="Transcribed_RNA"/>
</dbReference>
<proteinExistence type="predicted"/>
<evidence type="ECO:0000313" key="2">
    <source>
        <dbReference type="EMBL" id="CAG6491341.1"/>
    </source>
</evidence>